<accession>X0YSJ0</accession>
<dbReference type="AlphaFoldDB" id="X0YSJ0"/>
<evidence type="ECO:0000313" key="1">
    <source>
        <dbReference type="EMBL" id="GAG59165.1"/>
    </source>
</evidence>
<gene>
    <name evidence="1" type="ORF">S01H4_17110</name>
</gene>
<dbReference type="SUPFAM" id="SSF143631">
    <property type="entry name" value="ApbE-like"/>
    <property type="match status" value="1"/>
</dbReference>
<dbReference type="InterPro" id="IPR003374">
    <property type="entry name" value="ApbE-like_sf"/>
</dbReference>
<protein>
    <submittedName>
        <fullName evidence="1">Uncharacterized protein</fullName>
    </submittedName>
</protein>
<organism evidence="1">
    <name type="scientific">marine sediment metagenome</name>
    <dbReference type="NCBI Taxonomy" id="412755"/>
    <lineage>
        <taxon>unclassified sequences</taxon>
        <taxon>metagenomes</taxon>
        <taxon>ecological metagenomes</taxon>
    </lineage>
</organism>
<reference evidence="1" key="1">
    <citation type="journal article" date="2014" name="Front. Microbiol.">
        <title>High frequency of phylogenetically diverse reductive dehalogenase-homologous genes in deep subseafloor sedimentary metagenomes.</title>
        <authorList>
            <person name="Kawai M."/>
            <person name="Futagami T."/>
            <person name="Toyoda A."/>
            <person name="Takaki Y."/>
            <person name="Nishi S."/>
            <person name="Hori S."/>
            <person name="Arai W."/>
            <person name="Tsubouchi T."/>
            <person name="Morono Y."/>
            <person name="Uchiyama I."/>
            <person name="Ito T."/>
            <person name="Fujiyama A."/>
            <person name="Inagaki F."/>
            <person name="Takami H."/>
        </authorList>
    </citation>
    <scope>NUCLEOTIDE SEQUENCE</scope>
    <source>
        <strain evidence="1">Expedition CK06-06</strain>
    </source>
</reference>
<proteinExistence type="predicted"/>
<comment type="caution">
    <text evidence="1">The sequence shown here is derived from an EMBL/GenBank/DDBJ whole genome shotgun (WGS) entry which is preliminary data.</text>
</comment>
<name>X0YSJ0_9ZZZZ</name>
<dbReference type="EMBL" id="BART01007522">
    <property type="protein sequence ID" value="GAG59165.1"/>
    <property type="molecule type" value="Genomic_DNA"/>
</dbReference>
<dbReference type="Gene3D" id="3.10.520.10">
    <property type="entry name" value="ApbE-like domains"/>
    <property type="match status" value="1"/>
</dbReference>
<sequence length="127" mass="13583">MNLNLGFLIKREDCPIGIGTSSATVGHAISLGQSDAVTVFAKNAVLADAAATKVGNVVKGEDIEKSIKNGLDLASEIEGVRGVFISRENKVGQVGKLPQLIKIEGDKNRILKNKLDDLFEGDFEIFK</sequence>